<organism evidence="3 4">
    <name type="scientific">Crossiella cryophila</name>
    <dbReference type="NCBI Taxonomy" id="43355"/>
    <lineage>
        <taxon>Bacteria</taxon>
        <taxon>Bacillati</taxon>
        <taxon>Actinomycetota</taxon>
        <taxon>Actinomycetes</taxon>
        <taxon>Pseudonocardiales</taxon>
        <taxon>Pseudonocardiaceae</taxon>
        <taxon>Crossiella</taxon>
    </lineage>
</organism>
<sequence length="562" mass="58457">MSDEQAAGDTNHELSGTVGGNAWQIRDVHGDIHLGPGTPPPRVPRQLPGIAGHLVGRDRELAALSGVRAAGARVAVVSGVQDAPGVGRSALALHWAHQAAAAFPDGCLYADLRGSADAPPVRAEHVVHRFLEAFGVERIPPDSDSRLGLYRELVADRRILVVLDDARDADQVRPLLPTGPAAFAVVTARRALPALYATDGARPLVLDTLDAAAARELLAPYLGADRLAAEPVDELALLCGRLPAALHLLGPYAAAMPLDTLTAGLEERLGLSRIPDLAGKLAAVQEWQRQVSTADSRPRISLARAHNPALLPIAAVAMSATTVAVWTDTLGIATLLAVLYLAARFTLLGLGLTWFRRDGDRASLGLGLVAGSALGSVADALTSIHARGDILGWLQFLAVVAFVALLILRLAPLPRPHRPPLLPPSRRPLAYGVIIALAAQFILLFVGIPSAYSTASLIARAGALGALAPFAALGGLCLLVALTTVTGPRLRAFVPAALLAFAVPELFLFLGSLLLGANFTYVGASVAVLGGGATLFTLFQSAALAALTGCTLLLLRTASPRR</sequence>
<dbReference type="PRINTS" id="PR00364">
    <property type="entry name" value="DISEASERSIST"/>
</dbReference>
<dbReference type="AlphaFoldDB" id="A0A7W7CJP3"/>
<evidence type="ECO:0000256" key="1">
    <source>
        <dbReference type="SAM" id="MobiDB-lite"/>
    </source>
</evidence>
<keyword evidence="2" id="KW-0472">Membrane</keyword>
<feature type="transmembrane region" description="Helical" evidence="2">
    <location>
        <begin position="390"/>
        <end position="408"/>
    </location>
</feature>
<feature type="region of interest" description="Disordered" evidence="1">
    <location>
        <begin position="29"/>
        <end position="49"/>
    </location>
</feature>
<keyword evidence="2" id="KW-1133">Transmembrane helix</keyword>
<accession>A0A7W7CJP3</accession>
<dbReference type="EMBL" id="JACHMH010000001">
    <property type="protein sequence ID" value="MBB4681003.1"/>
    <property type="molecule type" value="Genomic_DNA"/>
</dbReference>
<dbReference type="Proteomes" id="UP000533598">
    <property type="component" value="Unassembled WGS sequence"/>
</dbReference>
<feature type="transmembrane region" description="Helical" evidence="2">
    <location>
        <begin position="493"/>
        <end position="515"/>
    </location>
</feature>
<gene>
    <name evidence="3" type="ORF">HNR67_007121</name>
</gene>
<keyword evidence="2" id="KW-0812">Transmembrane</keyword>
<feature type="transmembrane region" description="Helical" evidence="2">
    <location>
        <begin position="458"/>
        <end position="481"/>
    </location>
</feature>
<evidence type="ECO:0008006" key="5">
    <source>
        <dbReference type="Google" id="ProtNLM"/>
    </source>
</evidence>
<proteinExistence type="predicted"/>
<dbReference type="RefSeq" id="WP_185007224.1">
    <property type="nucleotide sequence ID" value="NZ_BAAAUI010000039.1"/>
</dbReference>
<dbReference type="Gene3D" id="3.40.50.300">
    <property type="entry name" value="P-loop containing nucleotide triphosphate hydrolases"/>
    <property type="match status" value="1"/>
</dbReference>
<feature type="transmembrane region" description="Helical" evidence="2">
    <location>
        <begin position="332"/>
        <end position="355"/>
    </location>
</feature>
<keyword evidence="4" id="KW-1185">Reference proteome</keyword>
<feature type="transmembrane region" description="Helical" evidence="2">
    <location>
        <begin position="429"/>
        <end position="452"/>
    </location>
</feature>
<comment type="caution">
    <text evidence="3">The sequence shown here is derived from an EMBL/GenBank/DDBJ whole genome shotgun (WGS) entry which is preliminary data.</text>
</comment>
<evidence type="ECO:0000313" key="4">
    <source>
        <dbReference type="Proteomes" id="UP000533598"/>
    </source>
</evidence>
<name>A0A7W7CJP3_9PSEU</name>
<evidence type="ECO:0000313" key="3">
    <source>
        <dbReference type="EMBL" id="MBB4681003.1"/>
    </source>
</evidence>
<reference evidence="3 4" key="1">
    <citation type="submission" date="2020-08" db="EMBL/GenBank/DDBJ databases">
        <title>Sequencing the genomes of 1000 actinobacteria strains.</title>
        <authorList>
            <person name="Klenk H.-P."/>
        </authorList>
    </citation>
    <scope>NUCLEOTIDE SEQUENCE [LARGE SCALE GENOMIC DNA]</scope>
    <source>
        <strain evidence="3 4">DSM 44230</strain>
    </source>
</reference>
<dbReference type="SUPFAM" id="SSF52540">
    <property type="entry name" value="P-loop containing nucleoside triphosphate hydrolases"/>
    <property type="match status" value="1"/>
</dbReference>
<feature type="transmembrane region" description="Helical" evidence="2">
    <location>
        <begin position="309"/>
        <end position="326"/>
    </location>
</feature>
<dbReference type="InterPro" id="IPR027417">
    <property type="entry name" value="P-loop_NTPase"/>
</dbReference>
<protein>
    <recommendedName>
        <fullName evidence="5">NB-ARC domain-containing protein</fullName>
    </recommendedName>
</protein>
<feature type="transmembrane region" description="Helical" evidence="2">
    <location>
        <begin position="535"/>
        <end position="555"/>
    </location>
</feature>
<feature type="transmembrane region" description="Helical" evidence="2">
    <location>
        <begin position="362"/>
        <end position="384"/>
    </location>
</feature>
<evidence type="ECO:0000256" key="2">
    <source>
        <dbReference type="SAM" id="Phobius"/>
    </source>
</evidence>